<comment type="caution">
    <text evidence="4">The sequence shown here is derived from an EMBL/GenBank/DDBJ whole genome shotgun (WGS) entry which is preliminary data.</text>
</comment>
<evidence type="ECO:0000313" key="5">
    <source>
        <dbReference type="Proteomes" id="UP001596174"/>
    </source>
</evidence>
<sequence>MTLLYTYAFTAPDPDARLSWADLVGVGGAPVRPLPLGDVTAAVSDVPERVFDETALRRRLEDLSWLEATARAHDAVVQALAAHGTVLPLRLATLHRDAGSLRASLAEWPDLPARLGKLTGCQEWAVKIDVLSSPDAVPAASAAEDGRSYLRRRHAQRLGGKAREAAVAELERRLPQELAGVVTSVRALTPQSGALARSRRGVNLVNHAYLVPQRHSEQFHARVEALAAHLPDGVAVEVTGPWAPYNFSAP</sequence>
<organism evidence="4 5">
    <name type="scientific">Streptacidiphilus monticola</name>
    <dbReference type="NCBI Taxonomy" id="2161674"/>
    <lineage>
        <taxon>Bacteria</taxon>
        <taxon>Bacillati</taxon>
        <taxon>Actinomycetota</taxon>
        <taxon>Actinomycetes</taxon>
        <taxon>Kitasatosporales</taxon>
        <taxon>Streptomycetaceae</taxon>
        <taxon>Streptacidiphilus</taxon>
    </lineage>
</organism>
<keyword evidence="5" id="KW-1185">Reference proteome</keyword>
<evidence type="ECO:0000256" key="2">
    <source>
        <dbReference type="ARBA" id="ARBA00035108"/>
    </source>
</evidence>
<dbReference type="EMBL" id="JBHSQJ010000039">
    <property type="protein sequence ID" value="MFC5907698.1"/>
    <property type="molecule type" value="Genomic_DNA"/>
</dbReference>
<evidence type="ECO:0000256" key="1">
    <source>
        <dbReference type="ARBA" id="ARBA00022987"/>
    </source>
</evidence>
<protein>
    <submittedName>
        <fullName evidence="4">GvpL/GvpF family gas vesicle protein</fullName>
    </submittedName>
</protein>
<dbReference type="Pfam" id="PF06386">
    <property type="entry name" value="GvpL_GvpF"/>
    <property type="match status" value="1"/>
</dbReference>
<name>A0ABW1G091_9ACTN</name>
<dbReference type="PANTHER" id="PTHR36852:SF1">
    <property type="entry name" value="PROTEIN GVPL 2"/>
    <property type="match status" value="1"/>
</dbReference>
<accession>A0ABW1G091</accession>
<gene>
    <name evidence="4" type="ORF">ACFP3V_10750</name>
</gene>
<dbReference type="InterPro" id="IPR009430">
    <property type="entry name" value="GvpL/GvpF"/>
</dbReference>
<reference evidence="5" key="1">
    <citation type="journal article" date="2019" name="Int. J. Syst. Evol. Microbiol.">
        <title>The Global Catalogue of Microorganisms (GCM) 10K type strain sequencing project: providing services to taxonomists for standard genome sequencing and annotation.</title>
        <authorList>
            <consortium name="The Broad Institute Genomics Platform"/>
            <consortium name="The Broad Institute Genome Sequencing Center for Infectious Disease"/>
            <person name="Wu L."/>
            <person name="Ma J."/>
        </authorList>
    </citation>
    <scope>NUCLEOTIDE SEQUENCE [LARGE SCALE GENOMIC DNA]</scope>
    <source>
        <strain evidence="5">JCM 4816</strain>
    </source>
</reference>
<evidence type="ECO:0000313" key="4">
    <source>
        <dbReference type="EMBL" id="MFC5907698.1"/>
    </source>
</evidence>
<proteinExistence type="inferred from homology"/>
<comment type="subcellular location">
    <subcellularLocation>
        <location evidence="2">Gas vesicle</location>
    </subcellularLocation>
</comment>
<dbReference type="RefSeq" id="WP_380582384.1">
    <property type="nucleotide sequence ID" value="NZ_JBHSQJ010000039.1"/>
</dbReference>
<evidence type="ECO:0000256" key="3">
    <source>
        <dbReference type="ARBA" id="ARBA00035643"/>
    </source>
</evidence>
<dbReference type="PANTHER" id="PTHR36852">
    <property type="entry name" value="PROTEIN GVPL 2"/>
    <property type="match status" value="1"/>
</dbReference>
<keyword evidence="1" id="KW-0304">Gas vesicle</keyword>
<dbReference type="Proteomes" id="UP001596174">
    <property type="component" value="Unassembled WGS sequence"/>
</dbReference>
<comment type="similarity">
    <text evidence="3">Belongs to the gas vesicle GvpF/GvpL family.</text>
</comment>